<keyword evidence="7" id="KW-1185">Reference proteome</keyword>
<feature type="region of interest" description="Disordered" evidence="3">
    <location>
        <begin position="955"/>
        <end position="981"/>
    </location>
</feature>
<evidence type="ECO:0000256" key="3">
    <source>
        <dbReference type="SAM" id="MobiDB-lite"/>
    </source>
</evidence>
<evidence type="ECO:0000259" key="5">
    <source>
        <dbReference type="Pfam" id="PF25053"/>
    </source>
</evidence>
<dbReference type="InterPro" id="IPR056693">
    <property type="entry name" value="DUF7791"/>
</dbReference>
<evidence type="ECO:0000313" key="7">
    <source>
        <dbReference type="Proteomes" id="UP001583177"/>
    </source>
</evidence>
<sequence length="1165" mass="132979">MAEAWAIVGVAVNIATIIDLGFKLVSSGIAAHESIHGTTREIETLNILLDEIENTNDLLQATKSFTDGLSCGEPRFRSLAKECDKLVKELRHILAKLRIREEALSRTIESGRVAIQSWWKRKDIAAMKDRLLEVEARLKDAVARILSQTQHSSVMDELRALRAEGQMHQRQSEEVKSQMDSIRHDIDALSTIRSGTAMETGFNHEQLHYIHRDIEIIASSVGSSDKIDPTTPTVPESLSAVVVENQSTGNKAGYAAQLYQIREDILQIATRDASMDPNVSCSNSLKLKLNAFTREHDSCVTRLKVLKSLYFPELKRRFADITDAEANTLGWLHDPSKTSFTQWLASQHGIYWINGLAGSGKSTLMKSAAGHAWTKPPLMKWAGNLPLHVAAHYFWHHGHSIQRSQVGLFRSLLYQILRASPGLIPLCCPDSDILEFEEWEMADLKAIFDRLCQQTSLSAKFCFFIDGLDEYNGEERELIETLRLMTSSPHIKICVSSRPWPEFAKEVGWNTPTLVVQDYTLNDMKTYVQRRLLNDPDFQKLRDEDHSCDDFIPEIAERAQGVWLWTFLVTHDLKRAVTRKEPLQTLRMILESFPRRLEDYFEHIVSRVDTHYRKDMVRIFMMVVEAAQPLPLFVFRFLQSQDQDPNYAINALSENLGPFGDVTTEDWARAVETARARLNSHGDMAAQDKLLEKGMTQEEHDQLIKFAMVMEIWKVRIHNRCSDLLRVTEDPDGELLVKYRVSFLHRTVADWLRENYATEMKQILSKAHSSFNTKRTLCYMMLMLLKELPTPARAETPHIHRRRINLVINLTDELLCYVYQLEQTDGRLAEEDLVDLLDDLDDTNSSHFDYTKRNHSNYASKHWKLEKADTQLPVDELGDLLDDLEGLNDTDGTHFDRANSSQFNYTSNHWTNVRDWPRVGSDRYIEGGQCNFMALAVQCRLLRYVRSELKATATTSRMGTGSSRAPRTIGGQLSPHDRHPSRGLYKKGRPLLDYALRPRRVTPLDLPYYLQTEAPSVDPEMVRLLVDEGAEVNARVHLNDGTALFPLFLVSCYEACRMYDRPRNELVQAWYRSACILVENGARLDGTSGRLDGPGGGRVMTTEDLLVLVFGRKMTADLKELSLVSAASRPGWGLWALHGRALLWDILQWISWVFWKLLTPASISR</sequence>
<gene>
    <name evidence="6" type="ORF">Daus18300_013294</name>
</gene>
<organism evidence="6 7">
    <name type="scientific">Diaporthe australafricana</name>
    <dbReference type="NCBI Taxonomy" id="127596"/>
    <lineage>
        <taxon>Eukaryota</taxon>
        <taxon>Fungi</taxon>
        <taxon>Dikarya</taxon>
        <taxon>Ascomycota</taxon>
        <taxon>Pezizomycotina</taxon>
        <taxon>Sordariomycetes</taxon>
        <taxon>Sordariomycetidae</taxon>
        <taxon>Diaporthales</taxon>
        <taxon>Diaporthaceae</taxon>
        <taxon>Diaporthe</taxon>
    </lineage>
</organism>
<proteinExistence type="predicted"/>
<dbReference type="Gene3D" id="3.40.50.300">
    <property type="entry name" value="P-loop containing nucleotide triphosphate hydrolases"/>
    <property type="match status" value="1"/>
</dbReference>
<evidence type="ECO:0000259" key="4">
    <source>
        <dbReference type="Pfam" id="PF24883"/>
    </source>
</evidence>
<accession>A0ABR3VZK3</accession>
<dbReference type="EMBL" id="JAWRVE010000202">
    <property type="protein sequence ID" value="KAL1849363.1"/>
    <property type="molecule type" value="Genomic_DNA"/>
</dbReference>
<protein>
    <recommendedName>
        <fullName evidence="8">NACHT domain-containing protein</fullName>
    </recommendedName>
</protein>
<evidence type="ECO:0000256" key="2">
    <source>
        <dbReference type="SAM" id="Coils"/>
    </source>
</evidence>
<feature type="domain" description="DUF7791" evidence="5">
    <location>
        <begin position="707"/>
        <end position="792"/>
    </location>
</feature>
<comment type="caution">
    <text evidence="6">The sequence shown here is derived from an EMBL/GenBank/DDBJ whole genome shotgun (WGS) entry which is preliminary data.</text>
</comment>
<feature type="coiled-coil region" evidence="2">
    <location>
        <begin position="35"/>
        <end position="62"/>
    </location>
</feature>
<dbReference type="PANTHER" id="PTHR10039:SF5">
    <property type="entry name" value="NACHT DOMAIN-CONTAINING PROTEIN"/>
    <property type="match status" value="1"/>
</dbReference>
<dbReference type="InterPro" id="IPR056884">
    <property type="entry name" value="NPHP3-like_N"/>
</dbReference>
<dbReference type="PANTHER" id="PTHR10039">
    <property type="entry name" value="AMELOGENIN"/>
    <property type="match status" value="1"/>
</dbReference>
<evidence type="ECO:0008006" key="8">
    <source>
        <dbReference type="Google" id="ProtNLM"/>
    </source>
</evidence>
<reference evidence="6 7" key="1">
    <citation type="journal article" date="2024" name="IMA Fungus">
        <title>IMA Genome - F19 : A genome assembly and annotation guide to empower mycologists, including annotated draft genome sequences of Ceratocystis pirilliformis, Diaporthe australafricana, Fusarium ophioides, Paecilomyces lecythidis, and Sporothrix stenoceras.</title>
        <authorList>
            <person name="Aylward J."/>
            <person name="Wilson A.M."/>
            <person name="Visagie C.M."/>
            <person name="Spraker J."/>
            <person name="Barnes I."/>
            <person name="Buitendag C."/>
            <person name="Ceriani C."/>
            <person name="Del Mar Angel L."/>
            <person name="du Plessis D."/>
            <person name="Fuchs T."/>
            <person name="Gasser K."/>
            <person name="Kramer D."/>
            <person name="Li W."/>
            <person name="Munsamy K."/>
            <person name="Piso A."/>
            <person name="Price J.L."/>
            <person name="Sonnekus B."/>
            <person name="Thomas C."/>
            <person name="van der Nest A."/>
            <person name="van Dijk A."/>
            <person name="van Heerden A."/>
            <person name="van Vuuren N."/>
            <person name="Yilmaz N."/>
            <person name="Duong T.A."/>
            <person name="van der Merwe N.A."/>
            <person name="Wingfield M.J."/>
            <person name="Wingfield B.D."/>
        </authorList>
    </citation>
    <scope>NUCLEOTIDE SEQUENCE [LARGE SCALE GENOMIC DNA]</scope>
    <source>
        <strain evidence="6 7">CMW 18300</strain>
    </source>
</reference>
<evidence type="ECO:0000313" key="6">
    <source>
        <dbReference type="EMBL" id="KAL1849363.1"/>
    </source>
</evidence>
<keyword evidence="1" id="KW-0677">Repeat</keyword>
<evidence type="ECO:0000256" key="1">
    <source>
        <dbReference type="ARBA" id="ARBA00022737"/>
    </source>
</evidence>
<feature type="domain" description="Nephrocystin 3-like N-terminal" evidence="4">
    <location>
        <begin position="337"/>
        <end position="498"/>
    </location>
</feature>
<dbReference type="Proteomes" id="UP001583177">
    <property type="component" value="Unassembled WGS sequence"/>
</dbReference>
<feature type="compositionally biased region" description="Polar residues" evidence="3">
    <location>
        <begin position="955"/>
        <end position="965"/>
    </location>
</feature>
<dbReference type="SUPFAM" id="SSF52540">
    <property type="entry name" value="P-loop containing nucleoside triphosphate hydrolases"/>
    <property type="match status" value="1"/>
</dbReference>
<dbReference type="Pfam" id="PF25053">
    <property type="entry name" value="DUF7791"/>
    <property type="match status" value="1"/>
</dbReference>
<keyword evidence="2" id="KW-0175">Coiled coil</keyword>
<dbReference type="InterPro" id="IPR027417">
    <property type="entry name" value="P-loop_NTPase"/>
</dbReference>
<dbReference type="Pfam" id="PF24883">
    <property type="entry name" value="NPHP3_N"/>
    <property type="match status" value="1"/>
</dbReference>
<name>A0ABR3VZK3_9PEZI</name>